<feature type="transmembrane region" description="Helical" evidence="2">
    <location>
        <begin position="100"/>
        <end position="118"/>
    </location>
</feature>
<feature type="region of interest" description="Disordered" evidence="1">
    <location>
        <begin position="1"/>
        <end position="25"/>
    </location>
</feature>
<proteinExistence type="predicted"/>
<reference evidence="3 4" key="1">
    <citation type="journal article" date="2018" name="Mol. Biol. Evol.">
        <title>Analysis of the draft genome of the red seaweed Gracilariopsis chorda provides insights into genome size evolution in Rhodophyta.</title>
        <authorList>
            <person name="Lee J."/>
            <person name="Yang E.C."/>
            <person name="Graf L."/>
            <person name="Yang J.H."/>
            <person name="Qiu H."/>
            <person name="Zel Zion U."/>
            <person name="Chan C.X."/>
            <person name="Stephens T.G."/>
            <person name="Weber A.P.M."/>
            <person name="Boo G.H."/>
            <person name="Boo S.M."/>
            <person name="Kim K.M."/>
            <person name="Shin Y."/>
            <person name="Jung M."/>
            <person name="Lee S.J."/>
            <person name="Yim H.S."/>
            <person name="Lee J.H."/>
            <person name="Bhattacharya D."/>
            <person name="Yoon H.S."/>
        </authorList>
    </citation>
    <scope>NUCLEOTIDE SEQUENCE [LARGE SCALE GENOMIC DNA]</scope>
    <source>
        <strain evidence="3 4">SKKU-2015</strain>
        <tissue evidence="3">Whole body</tissue>
    </source>
</reference>
<accession>A0A2V3INU9</accession>
<comment type="caution">
    <text evidence="3">The sequence shown here is derived from an EMBL/GenBank/DDBJ whole genome shotgun (WGS) entry which is preliminary data.</text>
</comment>
<feature type="transmembrane region" description="Helical" evidence="2">
    <location>
        <begin position="68"/>
        <end position="88"/>
    </location>
</feature>
<dbReference type="OrthoDB" id="10473774at2759"/>
<keyword evidence="2" id="KW-0812">Transmembrane</keyword>
<evidence type="ECO:0000313" key="4">
    <source>
        <dbReference type="Proteomes" id="UP000247409"/>
    </source>
</evidence>
<gene>
    <name evidence="3" type="ORF">BWQ96_06510</name>
</gene>
<sequence length="200" mass="22222">MADDHDQQTPAQPATTTQAPHKHGDVGEILNPTEVPLVWGCTLKPFPAPHASVYFHPMKWSWFPGFAFDVRFFLFALSAVSTMSFSIILNTVDNASPGKWVGASVLPILAGIAGFLRLNIAINQTIRTAICRCYAKRAVAIAVWENAEQKDLIYAKDVFHAEKSFFYDIVVLRDGSVEIRYVVRREDFEGGFDVEMGAQG</sequence>
<dbReference type="EMBL" id="NBIV01000113">
    <property type="protein sequence ID" value="PXF43733.1"/>
    <property type="molecule type" value="Genomic_DNA"/>
</dbReference>
<name>A0A2V3INU9_9FLOR</name>
<dbReference type="AlphaFoldDB" id="A0A2V3INU9"/>
<protein>
    <submittedName>
        <fullName evidence="3">Uncharacterized protein</fullName>
    </submittedName>
</protein>
<keyword evidence="2" id="KW-0472">Membrane</keyword>
<evidence type="ECO:0000313" key="3">
    <source>
        <dbReference type="EMBL" id="PXF43733.1"/>
    </source>
</evidence>
<keyword evidence="4" id="KW-1185">Reference proteome</keyword>
<keyword evidence="2" id="KW-1133">Transmembrane helix</keyword>
<evidence type="ECO:0000256" key="1">
    <source>
        <dbReference type="SAM" id="MobiDB-lite"/>
    </source>
</evidence>
<dbReference type="Proteomes" id="UP000247409">
    <property type="component" value="Unassembled WGS sequence"/>
</dbReference>
<organism evidence="3 4">
    <name type="scientific">Gracilariopsis chorda</name>
    <dbReference type="NCBI Taxonomy" id="448386"/>
    <lineage>
        <taxon>Eukaryota</taxon>
        <taxon>Rhodophyta</taxon>
        <taxon>Florideophyceae</taxon>
        <taxon>Rhodymeniophycidae</taxon>
        <taxon>Gracilariales</taxon>
        <taxon>Gracilariaceae</taxon>
        <taxon>Gracilariopsis</taxon>
    </lineage>
</organism>
<evidence type="ECO:0000256" key="2">
    <source>
        <dbReference type="SAM" id="Phobius"/>
    </source>
</evidence>
<feature type="compositionally biased region" description="Low complexity" evidence="1">
    <location>
        <begin position="8"/>
        <end position="19"/>
    </location>
</feature>